<dbReference type="RefSeq" id="WP_129207731.1">
    <property type="nucleotide sequence ID" value="NZ_BMGU01000001.1"/>
</dbReference>
<keyword evidence="4 8" id="KW-0732">Signal</keyword>
<sequence>MDRRNFCLGLGAFSGGMMMPSSLRAARTMPAAAGMPKPMPQPHSERLAWWTEARFGLFIHWGVYAIPGRGEWVQFNEQIPVEEYARLAEEFRPAEFDAAAWAALAKDAGMKYTVLTARHHDGFALFDDPGNPFTSVSTAARRDFVAEYTKAIRQAGLHAGLYYSPLDWRFPGFFFPDLYKENAVKMREQYHRQIERLLTNYGQIDVLWFDGGETDWLSFGHDMHTAEFAKRKPGEHYRGQFSWQGEKAYETIRRLQPQIIVNNRGADVPPDYFSREWITGDFDNQTPWEACYPLAGSWGYAGDTEPMSLREAIQLLANVAGRDGNLLFNIGPRADGSIVSSHAARLREIGQWLTKYGESIYGTRGGPFLPGVYGASTHRVENIYVHILNKEISRLKLPPIPAQVSSVASLTGEAVHIRQTVAGIDLELERSGANETSVVVVLKLDRDAGQILPVPVEG</sequence>
<organism evidence="10 11">
    <name type="scientific">Silvibacterium dinghuense</name>
    <dbReference type="NCBI Taxonomy" id="1560006"/>
    <lineage>
        <taxon>Bacteria</taxon>
        <taxon>Pseudomonadati</taxon>
        <taxon>Acidobacteriota</taxon>
        <taxon>Terriglobia</taxon>
        <taxon>Terriglobales</taxon>
        <taxon>Acidobacteriaceae</taxon>
        <taxon>Silvibacterium</taxon>
    </lineage>
</organism>
<name>A0A4V1NW26_9BACT</name>
<feature type="chain" id="PRO_5020346434" description="alpha-L-fucosidase" evidence="8">
    <location>
        <begin position="26"/>
        <end position="458"/>
    </location>
</feature>
<keyword evidence="5 10" id="KW-0378">Hydrolase</keyword>
<keyword evidence="6" id="KW-0326">Glycosidase</keyword>
<dbReference type="SMART" id="SM00812">
    <property type="entry name" value="Alpha_L_fucos"/>
    <property type="match status" value="1"/>
</dbReference>
<evidence type="ECO:0000256" key="6">
    <source>
        <dbReference type="ARBA" id="ARBA00023295"/>
    </source>
</evidence>
<protein>
    <recommendedName>
        <fullName evidence="3">alpha-L-fucosidase</fullName>
        <ecNumber evidence="3">3.2.1.51</ecNumber>
    </recommendedName>
</protein>
<gene>
    <name evidence="10" type="ORF">ESZ00_08890</name>
</gene>
<dbReference type="SUPFAM" id="SSF51445">
    <property type="entry name" value="(Trans)glycosidases"/>
    <property type="match status" value="1"/>
</dbReference>
<dbReference type="OrthoDB" id="107551at2"/>
<dbReference type="GO" id="GO:0004560">
    <property type="term" value="F:alpha-L-fucosidase activity"/>
    <property type="evidence" value="ECO:0007669"/>
    <property type="project" value="InterPro"/>
</dbReference>
<dbReference type="Gene3D" id="3.20.20.80">
    <property type="entry name" value="Glycosidases"/>
    <property type="match status" value="1"/>
</dbReference>
<dbReference type="EC" id="3.2.1.51" evidence="3"/>
<dbReference type="GO" id="GO:0005764">
    <property type="term" value="C:lysosome"/>
    <property type="evidence" value="ECO:0007669"/>
    <property type="project" value="TreeGrafter"/>
</dbReference>
<evidence type="ECO:0000313" key="11">
    <source>
        <dbReference type="Proteomes" id="UP000290253"/>
    </source>
</evidence>
<dbReference type="InterPro" id="IPR017853">
    <property type="entry name" value="GH"/>
</dbReference>
<dbReference type="PANTHER" id="PTHR10030:SF37">
    <property type="entry name" value="ALPHA-L-FUCOSIDASE-RELATED"/>
    <property type="match status" value="1"/>
</dbReference>
<feature type="site" description="May be important for catalysis" evidence="7">
    <location>
        <position position="291"/>
    </location>
</feature>
<dbReference type="PANTHER" id="PTHR10030">
    <property type="entry name" value="ALPHA-L-FUCOSIDASE"/>
    <property type="match status" value="1"/>
</dbReference>
<dbReference type="InterPro" id="IPR057739">
    <property type="entry name" value="Glyco_hydro_29_N"/>
</dbReference>
<dbReference type="InterPro" id="IPR000933">
    <property type="entry name" value="Glyco_hydro_29"/>
</dbReference>
<keyword evidence="11" id="KW-1185">Reference proteome</keyword>
<proteinExistence type="inferred from homology"/>
<dbReference type="PRINTS" id="PR00741">
    <property type="entry name" value="GLHYDRLASE29"/>
</dbReference>
<comment type="function">
    <text evidence="1">Alpha-L-fucosidase is responsible for hydrolyzing the alpha-1,6-linked fucose joined to the reducing-end N-acetylglucosamine of the carbohydrate moieties of glycoproteins.</text>
</comment>
<feature type="signal peptide" evidence="8">
    <location>
        <begin position="1"/>
        <end position="25"/>
    </location>
</feature>
<evidence type="ECO:0000313" key="10">
    <source>
        <dbReference type="EMBL" id="RXS97952.1"/>
    </source>
</evidence>
<dbReference type="GO" id="GO:0016139">
    <property type="term" value="P:glycoside catabolic process"/>
    <property type="evidence" value="ECO:0007669"/>
    <property type="project" value="TreeGrafter"/>
</dbReference>
<accession>A0A4V1NW26</accession>
<comment type="similarity">
    <text evidence="2">Belongs to the glycosyl hydrolase 29 family.</text>
</comment>
<reference evidence="10 11" key="1">
    <citation type="journal article" date="2016" name="Int. J. Syst. Evol. Microbiol.">
        <title>Acidipila dinghuensis sp. nov., an acidobacterium isolated from forest soil.</title>
        <authorList>
            <person name="Jiang Y.W."/>
            <person name="Wang J."/>
            <person name="Chen M.H."/>
            <person name="Lv Y.Y."/>
            <person name="Qiu L.H."/>
        </authorList>
    </citation>
    <scope>NUCLEOTIDE SEQUENCE [LARGE SCALE GENOMIC DNA]</scope>
    <source>
        <strain evidence="10 11">DHOF10</strain>
    </source>
</reference>
<dbReference type="Pfam" id="PF01120">
    <property type="entry name" value="Alpha_L_fucos"/>
    <property type="match status" value="1"/>
</dbReference>
<dbReference type="Proteomes" id="UP000290253">
    <property type="component" value="Unassembled WGS sequence"/>
</dbReference>
<evidence type="ECO:0000256" key="4">
    <source>
        <dbReference type="ARBA" id="ARBA00022729"/>
    </source>
</evidence>
<comment type="caution">
    <text evidence="10">The sequence shown here is derived from an EMBL/GenBank/DDBJ whole genome shotgun (WGS) entry which is preliminary data.</text>
</comment>
<evidence type="ECO:0000256" key="5">
    <source>
        <dbReference type="ARBA" id="ARBA00022801"/>
    </source>
</evidence>
<dbReference type="InterPro" id="IPR016286">
    <property type="entry name" value="FUC_metazoa-typ"/>
</dbReference>
<evidence type="ECO:0000259" key="9">
    <source>
        <dbReference type="Pfam" id="PF01120"/>
    </source>
</evidence>
<feature type="domain" description="Glycoside hydrolase family 29 N-terminal" evidence="9">
    <location>
        <begin position="47"/>
        <end position="358"/>
    </location>
</feature>
<dbReference type="GO" id="GO:0006004">
    <property type="term" value="P:fucose metabolic process"/>
    <property type="evidence" value="ECO:0007669"/>
    <property type="project" value="InterPro"/>
</dbReference>
<evidence type="ECO:0000256" key="1">
    <source>
        <dbReference type="ARBA" id="ARBA00004071"/>
    </source>
</evidence>
<evidence type="ECO:0000256" key="7">
    <source>
        <dbReference type="PIRSR" id="PIRSR001092-1"/>
    </source>
</evidence>
<evidence type="ECO:0000256" key="2">
    <source>
        <dbReference type="ARBA" id="ARBA00007951"/>
    </source>
</evidence>
<evidence type="ECO:0000256" key="8">
    <source>
        <dbReference type="SAM" id="SignalP"/>
    </source>
</evidence>
<dbReference type="PIRSF" id="PIRSF001092">
    <property type="entry name" value="Alpha-L-fucosidase"/>
    <property type="match status" value="1"/>
</dbReference>
<dbReference type="AlphaFoldDB" id="A0A4V1NW26"/>
<dbReference type="EMBL" id="SDMK01000001">
    <property type="protein sequence ID" value="RXS97952.1"/>
    <property type="molecule type" value="Genomic_DNA"/>
</dbReference>
<evidence type="ECO:0000256" key="3">
    <source>
        <dbReference type="ARBA" id="ARBA00012662"/>
    </source>
</evidence>